<dbReference type="InterPro" id="IPR004017">
    <property type="entry name" value="Cys_rich_dom"/>
</dbReference>
<comment type="caution">
    <text evidence="2">The sequence shown here is derived from an EMBL/GenBank/DDBJ whole genome shotgun (WGS) entry which is preliminary data.</text>
</comment>
<dbReference type="Pfam" id="PF02754">
    <property type="entry name" value="CCG"/>
    <property type="match status" value="2"/>
</dbReference>
<dbReference type="RefSeq" id="WP_060939917.1">
    <property type="nucleotide sequence ID" value="NZ_CALGLL010000127.1"/>
</dbReference>
<dbReference type="STRING" id="28128.HMPREF3226_00038"/>
<dbReference type="PATRIC" id="fig|28128.5.peg.38"/>
<dbReference type="OrthoDB" id="9770306at2"/>
<feature type="domain" description="Cysteine-rich" evidence="1">
    <location>
        <begin position="125"/>
        <end position="220"/>
    </location>
</feature>
<keyword evidence="3" id="KW-1185">Reference proteome</keyword>
<evidence type="ECO:0000259" key="1">
    <source>
        <dbReference type="Pfam" id="PF02754"/>
    </source>
</evidence>
<organism evidence="2 3">
    <name type="scientific">Prevotella corporis</name>
    <dbReference type="NCBI Taxonomy" id="28128"/>
    <lineage>
        <taxon>Bacteria</taxon>
        <taxon>Pseudomonadati</taxon>
        <taxon>Bacteroidota</taxon>
        <taxon>Bacteroidia</taxon>
        <taxon>Bacteroidales</taxon>
        <taxon>Prevotellaceae</taxon>
        <taxon>Prevotella</taxon>
    </lineage>
</organism>
<dbReference type="Proteomes" id="UP000070533">
    <property type="component" value="Unassembled WGS sequence"/>
</dbReference>
<proteinExistence type="predicted"/>
<accession>A0A133QQA2</accession>
<gene>
    <name evidence="2" type="ORF">HMPREF3226_00038</name>
</gene>
<protein>
    <submittedName>
        <fullName evidence="2">Cysteine-rich domain protein</fullName>
    </submittedName>
</protein>
<dbReference type="eggNOG" id="COG0247">
    <property type="taxonomic scope" value="Bacteria"/>
</dbReference>
<sequence>MKIGLFIPCYVDALYPEVGVATYKLLRKLKLDVVYPERQTCCGQPMANGGFQRMSGKLAEKFDDIFKEFDYVVTPSVSCASFVRVNHPQLHTHECKTPETTMELVEFLHDVLKVKELPGSFDHVVSVHNSCHGVRELGLSSPTEEHVKPFNKIIDLLKLKKGITVKEPERSDECCGFGGMFAVEEPEVSTRMGVDKLQRHMATGAEFVTGPDSSCLMHMQGIANKNKYGIRFKHVAEILAAGI</sequence>
<dbReference type="GO" id="GO:0016491">
    <property type="term" value="F:oxidoreductase activity"/>
    <property type="evidence" value="ECO:0007669"/>
    <property type="project" value="UniProtKB-ARBA"/>
</dbReference>
<dbReference type="PANTHER" id="PTHR30296:SF0">
    <property type="entry name" value="LACTATE UTILIZATION PROTEIN A"/>
    <property type="match status" value="1"/>
</dbReference>
<evidence type="ECO:0000313" key="3">
    <source>
        <dbReference type="Proteomes" id="UP000070533"/>
    </source>
</evidence>
<dbReference type="GO" id="GO:0005829">
    <property type="term" value="C:cytosol"/>
    <property type="evidence" value="ECO:0007669"/>
    <property type="project" value="TreeGrafter"/>
</dbReference>
<dbReference type="EMBL" id="LRQG01000002">
    <property type="protein sequence ID" value="KXA45072.1"/>
    <property type="molecule type" value="Genomic_DNA"/>
</dbReference>
<name>A0A133QQA2_9BACT</name>
<reference evidence="3" key="1">
    <citation type="submission" date="2016-01" db="EMBL/GenBank/DDBJ databases">
        <authorList>
            <person name="Mitreva M."/>
            <person name="Pepin K.H."/>
            <person name="Mihindukulasuriya K.A."/>
            <person name="Fulton R."/>
            <person name="Fronick C."/>
            <person name="O'Laughlin M."/>
            <person name="Miner T."/>
            <person name="Herter B."/>
            <person name="Rosa B.A."/>
            <person name="Cordes M."/>
            <person name="Tomlinson C."/>
            <person name="Wollam A."/>
            <person name="Palsikar V.B."/>
            <person name="Mardis E.R."/>
            <person name="Wilson R.K."/>
        </authorList>
    </citation>
    <scope>NUCLEOTIDE SEQUENCE [LARGE SCALE GENOMIC DNA]</scope>
    <source>
        <strain evidence="3">MJR7716</strain>
    </source>
</reference>
<evidence type="ECO:0000313" key="2">
    <source>
        <dbReference type="EMBL" id="KXA45072.1"/>
    </source>
</evidence>
<dbReference type="PANTHER" id="PTHR30296">
    <property type="entry name" value="UNCHARACTERIZED PROTEIN YKGE"/>
    <property type="match status" value="1"/>
</dbReference>
<feature type="domain" description="Cysteine-rich" evidence="1">
    <location>
        <begin position="4"/>
        <end position="82"/>
    </location>
</feature>
<dbReference type="AlphaFoldDB" id="A0A133QQA2"/>